<dbReference type="GO" id="GO:0012505">
    <property type="term" value="C:endomembrane system"/>
    <property type="evidence" value="ECO:0007669"/>
    <property type="project" value="UniProtKB-ARBA"/>
</dbReference>
<gene>
    <name evidence="6" type="ORF">PACLA_8A070380</name>
</gene>
<dbReference type="GO" id="GO:0005737">
    <property type="term" value="C:cytoplasm"/>
    <property type="evidence" value="ECO:0007669"/>
    <property type="project" value="UniProtKB-ARBA"/>
</dbReference>
<dbReference type="InterPro" id="IPR000917">
    <property type="entry name" value="Sulfatase_N"/>
</dbReference>
<dbReference type="Gene3D" id="3.40.720.10">
    <property type="entry name" value="Alkaline Phosphatase, subunit A"/>
    <property type="match status" value="1"/>
</dbReference>
<dbReference type="FunFam" id="3.30.1120.10:FF:000001">
    <property type="entry name" value="Arylsulfatase E"/>
    <property type="match status" value="1"/>
</dbReference>
<dbReference type="SUPFAM" id="SSF53649">
    <property type="entry name" value="Alkaline phosphatase-like"/>
    <property type="match status" value="1"/>
</dbReference>
<proteinExistence type="inferred from homology"/>
<protein>
    <submittedName>
        <fullName evidence="6">Steryl-sulfatase-like</fullName>
    </submittedName>
</protein>
<evidence type="ECO:0000256" key="3">
    <source>
        <dbReference type="ARBA" id="ARBA00022723"/>
    </source>
</evidence>
<dbReference type="Pfam" id="PF00884">
    <property type="entry name" value="Sulfatase"/>
    <property type="match status" value="1"/>
</dbReference>
<sequence>MATGHLLPTTLFLLLIASILNVESASTDRPNFVVFIVDDLGIGDIGCFGNDTIKTPNIDSLASRGVKLNHNLAPASLCTPSRAATLTGRYAVRSGFAAGPGESRVIFHLAFSGGLPHNETTIGEILQESGYRTGLIGKWHLGLNCENNHDSCHNPLHSGFHEYYGLPFTNVRGECTRPEDGGVSMVENFEKISRQLIFVTVALGLALYLLGIVSRKFALIFVLVLGICFSIPPLVLKRILPKLNCVLMRDFDLVEQPVIIENLTARFTNEARSFIKRNKGQPFLLFMSYAKVHTSLFTSPKFKGHSVHGNYGDNVEEMDWSVGEIVASLNEENLLENTMVYFTSDHGPHLEETVDSGEYCGGWRGLYTGGKGQNWEGGIRVPTVVMWKDHFPEGITINEPTSTMDIFTTMTNLAGGSVPNDRIIDSKNILPLLKQEESVSPHEFMFHYCGSSIHAVRYRPRAGNTTWKAHFVTPIWLPGKQECKREDIVCGCFGDEVMHHDPPLLYDITNDPYERHQLDTNQDIIVKINEAMKNHKSGVKPVPSQLSYPHDVWSPFLQPCCNFPYCSCVEKA</sequence>
<dbReference type="GO" id="GO:0004065">
    <property type="term" value="F:arylsulfatase activity"/>
    <property type="evidence" value="ECO:0007669"/>
    <property type="project" value="TreeGrafter"/>
</dbReference>
<keyword evidence="4" id="KW-0378">Hydrolase</keyword>
<dbReference type="AlphaFoldDB" id="A0A6S7K4I0"/>
<evidence type="ECO:0000313" key="7">
    <source>
        <dbReference type="Proteomes" id="UP001152795"/>
    </source>
</evidence>
<dbReference type="GO" id="GO:0046872">
    <property type="term" value="F:metal ion binding"/>
    <property type="evidence" value="ECO:0007669"/>
    <property type="project" value="UniProtKB-KW"/>
</dbReference>
<dbReference type="OrthoDB" id="5983437at2759"/>
<accession>A0A6S7K4I0</accession>
<evidence type="ECO:0000313" key="6">
    <source>
        <dbReference type="EMBL" id="CAB4039347.1"/>
    </source>
</evidence>
<evidence type="ECO:0000256" key="1">
    <source>
        <dbReference type="ARBA" id="ARBA00001913"/>
    </source>
</evidence>
<dbReference type="InterPro" id="IPR024607">
    <property type="entry name" value="Sulfatase_CS"/>
</dbReference>
<comment type="cofactor">
    <cofactor evidence="1">
        <name>Ca(2+)</name>
        <dbReference type="ChEBI" id="CHEBI:29108"/>
    </cofactor>
</comment>
<name>A0A6S7K4I0_PARCT</name>
<dbReference type="PANTHER" id="PTHR42693">
    <property type="entry name" value="ARYLSULFATASE FAMILY MEMBER"/>
    <property type="match status" value="1"/>
</dbReference>
<keyword evidence="7" id="KW-1185">Reference proteome</keyword>
<evidence type="ECO:0000256" key="2">
    <source>
        <dbReference type="ARBA" id="ARBA00008779"/>
    </source>
</evidence>
<dbReference type="Gene3D" id="3.30.1120.10">
    <property type="match status" value="1"/>
</dbReference>
<reference evidence="6" key="1">
    <citation type="submission" date="2020-04" db="EMBL/GenBank/DDBJ databases">
        <authorList>
            <person name="Alioto T."/>
            <person name="Alioto T."/>
            <person name="Gomez Garrido J."/>
        </authorList>
    </citation>
    <scope>NUCLEOTIDE SEQUENCE</scope>
    <source>
        <strain evidence="6">A484AB</strain>
    </source>
</reference>
<dbReference type="Gene3D" id="1.10.287.550">
    <property type="entry name" value="Helix hairpin bin"/>
    <property type="match status" value="1"/>
</dbReference>
<dbReference type="Proteomes" id="UP001152795">
    <property type="component" value="Unassembled WGS sequence"/>
</dbReference>
<evidence type="ECO:0000256" key="4">
    <source>
        <dbReference type="ARBA" id="ARBA00022801"/>
    </source>
</evidence>
<dbReference type="EMBL" id="CACRXK020025260">
    <property type="protein sequence ID" value="CAB4039347.1"/>
    <property type="molecule type" value="Genomic_DNA"/>
</dbReference>
<dbReference type="InterPro" id="IPR050738">
    <property type="entry name" value="Sulfatase"/>
</dbReference>
<organism evidence="6 7">
    <name type="scientific">Paramuricea clavata</name>
    <name type="common">Red gorgonian</name>
    <name type="synonym">Violescent sea-whip</name>
    <dbReference type="NCBI Taxonomy" id="317549"/>
    <lineage>
        <taxon>Eukaryota</taxon>
        <taxon>Metazoa</taxon>
        <taxon>Cnidaria</taxon>
        <taxon>Anthozoa</taxon>
        <taxon>Octocorallia</taxon>
        <taxon>Malacalcyonacea</taxon>
        <taxon>Plexauridae</taxon>
        <taxon>Paramuricea</taxon>
    </lineage>
</organism>
<keyword evidence="5" id="KW-0106">Calcium</keyword>
<keyword evidence="3" id="KW-0479">Metal-binding</keyword>
<dbReference type="Pfam" id="PF14707">
    <property type="entry name" value="Sulfatase_C"/>
    <property type="match status" value="1"/>
</dbReference>
<dbReference type="PROSITE" id="PS00149">
    <property type="entry name" value="SULFATASE_2"/>
    <property type="match status" value="1"/>
</dbReference>
<comment type="similarity">
    <text evidence="2">Belongs to the sulfatase family.</text>
</comment>
<evidence type="ECO:0000256" key="5">
    <source>
        <dbReference type="ARBA" id="ARBA00022837"/>
    </source>
</evidence>
<dbReference type="InterPro" id="IPR017850">
    <property type="entry name" value="Alkaline_phosphatase_core_sf"/>
</dbReference>
<comment type="caution">
    <text evidence="6">The sequence shown here is derived from an EMBL/GenBank/DDBJ whole genome shotgun (WGS) entry which is preliminary data.</text>
</comment>
<dbReference type="PANTHER" id="PTHR42693:SF49">
    <property type="entry name" value="SULFATASE N-TERMINAL DOMAIN-CONTAINING PROTEIN"/>
    <property type="match status" value="1"/>
</dbReference>